<organism evidence="2 3">
    <name type="scientific">Salipiger mucosus DSM 16094</name>
    <dbReference type="NCBI Taxonomy" id="1123237"/>
    <lineage>
        <taxon>Bacteria</taxon>
        <taxon>Pseudomonadati</taxon>
        <taxon>Pseudomonadota</taxon>
        <taxon>Alphaproteobacteria</taxon>
        <taxon>Rhodobacterales</taxon>
        <taxon>Roseobacteraceae</taxon>
        <taxon>Salipiger</taxon>
    </lineage>
</organism>
<dbReference type="STRING" id="1123237.Salmuc_02457"/>
<evidence type="ECO:0000256" key="1">
    <source>
        <dbReference type="SAM" id="MobiDB-lite"/>
    </source>
</evidence>
<evidence type="ECO:0000313" key="3">
    <source>
        <dbReference type="Proteomes" id="UP000015347"/>
    </source>
</evidence>
<gene>
    <name evidence="2" type="ORF">Salmuc_02457</name>
</gene>
<dbReference type="EMBL" id="APVH01000027">
    <property type="protein sequence ID" value="EPX82089.1"/>
    <property type="molecule type" value="Genomic_DNA"/>
</dbReference>
<protein>
    <submittedName>
        <fullName evidence="2">Uncharacterized protein</fullName>
    </submittedName>
</protein>
<keyword evidence="3" id="KW-1185">Reference proteome</keyword>
<dbReference type="Proteomes" id="UP000015347">
    <property type="component" value="Unassembled WGS sequence"/>
</dbReference>
<feature type="compositionally biased region" description="Low complexity" evidence="1">
    <location>
        <begin position="29"/>
        <end position="49"/>
    </location>
</feature>
<evidence type="ECO:0000313" key="2">
    <source>
        <dbReference type="EMBL" id="EPX82089.1"/>
    </source>
</evidence>
<feature type="region of interest" description="Disordered" evidence="1">
    <location>
        <begin position="1"/>
        <end position="78"/>
    </location>
</feature>
<feature type="compositionally biased region" description="Basic and acidic residues" evidence="1">
    <location>
        <begin position="1"/>
        <end position="10"/>
    </location>
</feature>
<name>S9S7C5_9RHOB</name>
<reference evidence="3" key="1">
    <citation type="journal article" date="2014" name="Stand. Genomic Sci.">
        <title>Genome sequence of the exopolysaccharide-producing Salipiger mucosus type strain (DSM 16094(T)), a moderately halophilic member of the Roseobacter clade.</title>
        <authorList>
            <person name="Riedel T."/>
            <person name="Spring S."/>
            <person name="Fiebig A."/>
            <person name="Petersen J."/>
            <person name="Kyrpides N.C."/>
            <person name="Goker M."/>
            <person name="Klenk H.P."/>
        </authorList>
    </citation>
    <scope>NUCLEOTIDE SEQUENCE [LARGE SCALE GENOMIC DNA]</scope>
    <source>
        <strain evidence="3">DSM 16094</strain>
    </source>
</reference>
<dbReference type="AlphaFoldDB" id="S9S7C5"/>
<comment type="caution">
    <text evidence="2">The sequence shown here is derived from an EMBL/GenBank/DDBJ whole genome shotgun (WGS) entry which is preliminary data.</text>
</comment>
<proteinExistence type="predicted"/>
<feature type="compositionally biased region" description="Basic residues" evidence="1">
    <location>
        <begin position="67"/>
        <end position="78"/>
    </location>
</feature>
<sequence length="78" mass="8615">MHDQRVERRVLVPLRQRRLDDRDRLAPLGRAPGSSLPAPGAPARAPRGSRAGRRSARCRRAPASASAHRRRCSLRTSG</sequence>
<accession>S9S7C5</accession>
<feature type="compositionally biased region" description="Basic residues" evidence="1">
    <location>
        <begin position="50"/>
        <end position="60"/>
    </location>
</feature>
<dbReference type="HOGENOM" id="CLU_2619990_0_0_5"/>